<gene>
    <name evidence="2" type="ORF">BAU17_01805</name>
</gene>
<protein>
    <submittedName>
        <fullName evidence="2">Uncharacterized protein</fullName>
    </submittedName>
</protein>
<comment type="caution">
    <text evidence="2">The sequence shown here is derived from an EMBL/GenBank/DDBJ whole genome shotgun (WGS) entry which is preliminary data.</text>
</comment>
<evidence type="ECO:0000256" key="1">
    <source>
        <dbReference type="SAM" id="Phobius"/>
    </source>
</evidence>
<evidence type="ECO:0000313" key="3">
    <source>
        <dbReference type="Proteomes" id="UP000782705"/>
    </source>
</evidence>
<keyword evidence="1" id="KW-0812">Transmembrane</keyword>
<name>A0ABQ6YWR8_9ENTE</name>
<reference evidence="2 3" key="1">
    <citation type="submission" date="2016-06" db="EMBL/GenBank/DDBJ databases">
        <title>Four novel species of enterococci isolated from chicken manure.</title>
        <authorList>
            <person name="Van Tyne D."/>
        </authorList>
    </citation>
    <scope>NUCLEOTIDE SEQUENCE [LARGE SCALE GENOMIC DNA]</scope>
    <source>
        <strain evidence="2 3">CU12B</strain>
    </source>
</reference>
<keyword evidence="1" id="KW-0472">Membrane</keyword>
<keyword evidence="3" id="KW-1185">Reference proteome</keyword>
<keyword evidence="1" id="KW-1133">Transmembrane helix</keyword>
<organism evidence="2 3">
    <name type="scientific">Candidatus Enterococcus willemsii</name>
    <dbReference type="NCBI Taxonomy" id="1857215"/>
    <lineage>
        <taxon>Bacteria</taxon>
        <taxon>Bacillati</taxon>
        <taxon>Bacillota</taxon>
        <taxon>Bacilli</taxon>
        <taxon>Lactobacillales</taxon>
        <taxon>Enterococcaceae</taxon>
        <taxon>Enterococcus</taxon>
    </lineage>
</organism>
<accession>A0ABQ6YWR8</accession>
<feature type="transmembrane region" description="Helical" evidence="1">
    <location>
        <begin position="35"/>
        <end position="58"/>
    </location>
</feature>
<dbReference type="EMBL" id="MAEL01000054">
    <property type="protein sequence ID" value="KAF1302133.1"/>
    <property type="molecule type" value="Genomic_DNA"/>
</dbReference>
<dbReference type="Proteomes" id="UP000782705">
    <property type="component" value="Unassembled WGS sequence"/>
</dbReference>
<evidence type="ECO:0000313" key="2">
    <source>
        <dbReference type="EMBL" id="KAF1302133.1"/>
    </source>
</evidence>
<dbReference type="RefSeq" id="WP_161903112.1">
    <property type="nucleotide sequence ID" value="NZ_MAEL01000054.1"/>
</dbReference>
<proteinExistence type="predicted"/>
<sequence length="88" mass="10202">MKYYHLVGLSGGVLLIQFLLQNVFQLSLPRVVKGVFFALQAFLFISYSVFLLVYRVNVRQKKRQLKRKNNIVPLKSEEQETVSILKAS</sequence>